<dbReference type="EMBL" id="BMYK01000035">
    <property type="protein sequence ID" value="GHD01312.1"/>
    <property type="molecule type" value="Genomic_DNA"/>
</dbReference>
<feature type="transmembrane region" description="Helical" evidence="3">
    <location>
        <begin position="61"/>
        <end position="83"/>
    </location>
</feature>
<dbReference type="InterPro" id="IPR050469">
    <property type="entry name" value="Diguanylate_Cyclase"/>
</dbReference>
<evidence type="ECO:0000256" key="1">
    <source>
        <dbReference type="ARBA" id="ARBA00012528"/>
    </source>
</evidence>
<protein>
    <recommendedName>
        <fullName evidence="1">diguanylate cyclase</fullName>
        <ecNumber evidence="1">2.7.7.65</ecNumber>
    </recommendedName>
</protein>
<dbReference type="PROSITE" id="PS50887">
    <property type="entry name" value="GGDEF"/>
    <property type="match status" value="1"/>
</dbReference>
<dbReference type="CDD" id="cd01949">
    <property type="entry name" value="GGDEF"/>
    <property type="match status" value="1"/>
</dbReference>
<evidence type="ECO:0000313" key="6">
    <source>
        <dbReference type="Proteomes" id="UP000626210"/>
    </source>
</evidence>
<dbReference type="InterPro" id="IPR043128">
    <property type="entry name" value="Rev_trsase/Diguanyl_cyclase"/>
</dbReference>
<reference evidence="6" key="1">
    <citation type="journal article" date="2019" name="Int. J. Syst. Evol. Microbiol.">
        <title>The Global Catalogue of Microorganisms (GCM) 10K type strain sequencing project: providing services to taxonomists for standard genome sequencing and annotation.</title>
        <authorList>
            <consortium name="The Broad Institute Genomics Platform"/>
            <consortium name="The Broad Institute Genome Sequencing Center for Infectious Disease"/>
            <person name="Wu L."/>
            <person name="Ma J."/>
        </authorList>
    </citation>
    <scope>NUCLEOTIDE SEQUENCE [LARGE SCALE GENOMIC DNA]</scope>
    <source>
        <strain evidence="6">KCTC 23314</strain>
    </source>
</reference>
<gene>
    <name evidence="5" type="ORF">GCM10007320_59510</name>
</gene>
<evidence type="ECO:0000259" key="4">
    <source>
        <dbReference type="PROSITE" id="PS50887"/>
    </source>
</evidence>
<dbReference type="EC" id="2.7.7.65" evidence="1"/>
<feature type="transmembrane region" description="Helical" evidence="3">
    <location>
        <begin position="95"/>
        <end position="114"/>
    </location>
</feature>
<sequence length="388" mass="41840">MQLDALSLMTVAMVNLVTISLALPLVMGKSLTPAARAAQRALLLLTSGWTALVVSEYLVSSYVLSVLAMAGLSASLVLLHRALSGWLGPRRGGRTLLLLAVAMPLGYAFSFSHYPLRVGWSNFLLAAMLVLLARATLVARRHAGRHWRLLLLACFAIMAVLTAARGVLGAFFTAAYPTFLSPNPVNIAAALAVNMAVVLGTVALLVAWRDEADDRLRTMANTDSLTGLPNRRGFMERAEALFANAHRYRQPLAVLMLDLDHFKHINDSYGHDRGDDALRLFAQMLRETRRTGDLAGRLGGEEFCVVLPSSQRHTASGFDQRLRARLQQRSEEELGFTLSYSAGVAAMTDGDATLAGLLARADAALYEAKHGGRGMLLMGDSGSGHTVV</sequence>
<evidence type="ECO:0000313" key="5">
    <source>
        <dbReference type="EMBL" id="GHD01312.1"/>
    </source>
</evidence>
<feature type="transmembrane region" description="Helical" evidence="3">
    <location>
        <begin position="6"/>
        <end position="26"/>
    </location>
</feature>
<accession>A0ABQ3GCF5</accession>
<feature type="transmembrane region" description="Helical" evidence="3">
    <location>
        <begin position="187"/>
        <end position="208"/>
    </location>
</feature>
<dbReference type="NCBIfam" id="TIGR00254">
    <property type="entry name" value="GGDEF"/>
    <property type="match status" value="1"/>
</dbReference>
<feature type="transmembrane region" description="Helical" evidence="3">
    <location>
        <begin position="120"/>
        <end position="137"/>
    </location>
</feature>
<proteinExistence type="predicted"/>
<dbReference type="PANTHER" id="PTHR45138">
    <property type="entry name" value="REGULATORY COMPONENTS OF SENSORY TRANSDUCTION SYSTEM"/>
    <property type="match status" value="1"/>
</dbReference>
<keyword evidence="6" id="KW-1185">Reference proteome</keyword>
<dbReference type="RefSeq" id="WP_189690510.1">
    <property type="nucleotide sequence ID" value="NZ_BMYK01000035.1"/>
</dbReference>
<evidence type="ECO:0000256" key="2">
    <source>
        <dbReference type="ARBA" id="ARBA00034247"/>
    </source>
</evidence>
<evidence type="ECO:0000256" key="3">
    <source>
        <dbReference type="SAM" id="Phobius"/>
    </source>
</evidence>
<keyword evidence="3" id="KW-1133">Transmembrane helix</keyword>
<dbReference type="SUPFAM" id="SSF55073">
    <property type="entry name" value="Nucleotide cyclase"/>
    <property type="match status" value="1"/>
</dbReference>
<dbReference type="Pfam" id="PF00990">
    <property type="entry name" value="GGDEF"/>
    <property type="match status" value="1"/>
</dbReference>
<comment type="caution">
    <text evidence="5">The sequence shown here is derived from an EMBL/GenBank/DDBJ whole genome shotgun (WGS) entry which is preliminary data.</text>
</comment>
<dbReference type="PANTHER" id="PTHR45138:SF9">
    <property type="entry name" value="DIGUANYLATE CYCLASE DGCM-RELATED"/>
    <property type="match status" value="1"/>
</dbReference>
<feature type="domain" description="GGDEF" evidence="4">
    <location>
        <begin position="250"/>
        <end position="381"/>
    </location>
</feature>
<feature type="transmembrane region" description="Helical" evidence="3">
    <location>
        <begin position="149"/>
        <end position="175"/>
    </location>
</feature>
<comment type="catalytic activity">
    <reaction evidence="2">
        <text>2 GTP = 3',3'-c-di-GMP + 2 diphosphate</text>
        <dbReference type="Rhea" id="RHEA:24898"/>
        <dbReference type="ChEBI" id="CHEBI:33019"/>
        <dbReference type="ChEBI" id="CHEBI:37565"/>
        <dbReference type="ChEBI" id="CHEBI:58805"/>
        <dbReference type="EC" id="2.7.7.65"/>
    </reaction>
</comment>
<keyword evidence="3" id="KW-0812">Transmembrane</keyword>
<dbReference type="Proteomes" id="UP000626210">
    <property type="component" value="Unassembled WGS sequence"/>
</dbReference>
<dbReference type="SMART" id="SM00267">
    <property type="entry name" value="GGDEF"/>
    <property type="match status" value="1"/>
</dbReference>
<dbReference type="Gene3D" id="3.30.70.270">
    <property type="match status" value="1"/>
</dbReference>
<name>A0ABQ3GCF5_9BURK</name>
<dbReference type="InterPro" id="IPR000160">
    <property type="entry name" value="GGDEF_dom"/>
</dbReference>
<dbReference type="InterPro" id="IPR029787">
    <property type="entry name" value="Nucleotide_cyclase"/>
</dbReference>
<organism evidence="5 6">
    <name type="scientific">Pseudorhodoferax aquiterrae</name>
    <dbReference type="NCBI Taxonomy" id="747304"/>
    <lineage>
        <taxon>Bacteria</taxon>
        <taxon>Pseudomonadati</taxon>
        <taxon>Pseudomonadota</taxon>
        <taxon>Betaproteobacteria</taxon>
        <taxon>Burkholderiales</taxon>
        <taxon>Comamonadaceae</taxon>
    </lineage>
</organism>
<keyword evidence="3" id="KW-0472">Membrane</keyword>